<feature type="region of interest" description="Disordered" evidence="1">
    <location>
        <begin position="930"/>
        <end position="960"/>
    </location>
</feature>
<dbReference type="EMBL" id="JAEHOD010000008">
    <property type="protein sequence ID" value="KAG2451355.1"/>
    <property type="molecule type" value="Genomic_DNA"/>
</dbReference>
<feature type="compositionally biased region" description="Low complexity" evidence="1">
    <location>
        <begin position="253"/>
        <end position="270"/>
    </location>
</feature>
<feature type="compositionally biased region" description="Low complexity" evidence="1">
    <location>
        <begin position="687"/>
        <end position="713"/>
    </location>
</feature>
<feature type="region of interest" description="Disordered" evidence="1">
    <location>
        <begin position="599"/>
        <end position="713"/>
    </location>
</feature>
<evidence type="ECO:0000313" key="3">
    <source>
        <dbReference type="Proteomes" id="UP000613740"/>
    </source>
</evidence>
<feature type="region of interest" description="Disordered" evidence="1">
    <location>
        <begin position="172"/>
        <end position="195"/>
    </location>
</feature>
<feature type="compositionally biased region" description="Gly residues" evidence="1">
    <location>
        <begin position="935"/>
        <end position="954"/>
    </location>
</feature>
<evidence type="ECO:0000313" key="2">
    <source>
        <dbReference type="EMBL" id="KAG2451355.1"/>
    </source>
</evidence>
<feature type="compositionally biased region" description="Polar residues" evidence="1">
    <location>
        <begin position="988"/>
        <end position="1019"/>
    </location>
</feature>
<feature type="compositionally biased region" description="Low complexity" evidence="1">
    <location>
        <begin position="622"/>
        <end position="643"/>
    </location>
</feature>
<feature type="region of interest" description="Disordered" evidence="1">
    <location>
        <begin position="381"/>
        <end position="502"/>
    </location>
</feature>
<gene>
    <name evidence="2" type="ORF">HYH02_003959</name>
</gene>
<organism evidence="2 3">
    <name type="scientific">Chlamydomonas schloesseri</name>
    <dbReference type="NCBI Taxonomy" id="2026947"/>
    <lineage>
        <taxon>Eukaryota</taxon>
        <taxon>Viridiplantae</taxon>
        <taxon>Chlorophyta</taxon>
        <taxon>core chlorophytes</taxon>
        <taxon>Chlorophyceae</taxon>
        <taxon>CS clade</taxon>
        <taxon>Chlamydomonadales</taxon>
        <taxon>Chlamydomonadaceae</taxon>
        <taxon>Chlamydomonas</taxon>
    </lineage>
</organism>
<sequence length="1019" mass="101103">MGGGAAPASPADAPAALEMPPAETSSTSPGRLDYLPPISHITQQLEELLNHVNSALGHGGAGLGSPATSPLRARLGLGLGLGLGPSPGAASQAPTEWYRPASPGLGGLARVLDTAFGRPHSPGRAGSPPPASLAALFPPPPPGADVQSVLRQLATVQRDVDALRRNVMAERASVGAAGGAASGSRPGTASAEGGAGVGAVHVGWTSPPRAGLPGAVPPAYSGAAAAAMSPEGPVLSQYRDLSSPGSYASSVSLLEQQQPQPLPAHVAAAAPQPPPMRSFGSSFLTSMTESLAGTAQLGPTAASLRTLAAPPPRPLARIEPLSVALPSRRRSVSPRGAVGAMAVLDNDPQQVDGIVEALGSIRHSLQALGDSVEGIQDIVAAGSSSAGSSPRRPGWRYGRHPRSYSHDQELHSDHYDDNGGVDLAGLLPAPRGRGSRDGSPRGSGQEPHRDGIRYEGIMDTERRSRSQSRSASPSSSPAGSQRQGRYNVDYGPSSRPGSRGRAYAHRTTLDATVAHLRAVGGMSPRARGAGPSAHVASRQRPQSPAASPSVARVLQLSPSGTTARRAQAWDKYTDTGSNAAAAAASPVTGLMVAMPAGKLRVHGSPSRSPSSPSRSRAHIVGPSLTGQAAAAGALPGSSSAPAQVGASAGGHTTTTITPRREQAGVSVSTAQPSQAVAAMARPVNANPQPASAGAPSVPAAEPRARAAATSRASGRPRLMPVEAIVAAFVDAARQAAAIEPLEALPAPNYVRMSVGGHGSPAGSVASRPSSTGGLPSSALIEDDGLVLTSVVNAAAPVQHYTAADVLHTLSAAQTAPQARGPPASVAASSISGRSSRAAAPAGRTQDEARDLQQVLQGMRTLSGVGGGGGPVAAGATAGAGSGGIVTGGRSLSPSLAAMHAETRARLREAGLPVTRLGMLGTAGGAVSTGRLSSTLGGGGPGDGGGSTAGVGAPGGLAAQRPLAPLSTNSLLPSHATPAAGTIRRYGASSGTQATPSTIPRNAAGYSQATGGLTSYRTPI</sequence>
<feature type="compositionally biased region" description="Low complexity" evidence="1">
    <location>
        <begin position="182"/>
        <end position="195"/>
    </location>
</feature>
<feature type="region of interest" description="Disordered" evidence="1">
    <location>
        <begin position="249"/>
        <end position="270"/>
    </location>
</feature>
<feature type="region of interest" description="Disordered" evidence="1">
    <location>
        <begin position="522"/>
        <end position="562"/>
    </location>
</feature>
<name>A0A836B9G9_9CHLO</name>
<dbReference type="Proteomes" id="UP000613740">
    <property type="component" value="Unassembled WGS sequence"/>
</dbReference>
<feature type="region of interest" description="Disordered" evidence="1">
    <location>
        <begin position="814"/>
        <end position="848"/>
    </location>
</feature>
<feature type="compositionally biased region" description="Low complexity" evidence="1">
    <location>
        <begin position="823"/>
        <end position="843"/>
    </location>
</feature>
<feature type="compositionally biased region" description="Polar residues" evidence="1">
    <location>
        <begin position="665"/>
        <end position="674"/>
    </location>
</feature>
<dbReference type="AlphaFoldDB" id="A0A836B9G9"/>
<feature type="region of interest" description="Disordered" evidence="1">
    <location>
        <begin position="1"/>
        <end position="35"/>
    </location>
</feature>
<feature type="compositionally biased region" description="Low complexity" evidence="1">
    <location>
        <begin position="604"/>
        <end position="614"/>
    </location>
</feature>
<feature type="region of interest" description="Disordered" evidence="1">
    <location>
        <begin position="757"/>
        <end position="776"/>
    </location>
</feature>
<dbReference type="OrthoDB" id="10655541at2759"/>
<feature type="compositionally biased region" description="Low complexity" evidence="1">
    <location>
        <begin position="467"/>
        <end position="485"/>
    </location>
</feature>
<keyword evidence="3" id="KW-1185">Reference proteome</keyword>
<accession>A0A836B9G9</accession>
<comment type="caution">
    <text evidence="2">The sequence shown here is derived from an EMBL/GenBank/DDBJ whole genome shotgun (WGS) entry which is preliminary data.</text>
</comment>
<proteinExistence type="predicted"/>
<evidence type="ECO:0000256" key="1">
    <source>
        <dbReference type="SAM" id="MobiDB-lite"/>
    </source>
</evidence>
<feature type="compositionally biased region" description="Low complexity" evidence="1">
    <location>
        <begin position="117"/>
        <end position="126"/>
    </location>
</feature>
<feature type="compositionally biased region" description="Pro residues" evidence="1">
    <location>
        <begin position="127"/>
        <end position="143"/>
    </location>
</feature>
<feature type="compositionally biased region" description="Basic residues" evidence="1">
    <location>
        <begin position="393"/>
        <end position="403"/>
    </location>
</feature>
<feature type="compositionally biased region" description="Low complexity" evidence="1">
    <location>
        <begin position="381"/>
        <end position="392"/>
    </location>
</feature>
<protein>
    <submittedName>
        <fullName evidence="2">Uncharacterized protein</fullName>
    </submittedName>
</protein>
<feature type="region of interest" description="Disordered" evidence="1">
    <location>
        <begin position="117"/>
        <end position="146"/>
    </location>
</feature>
<feature type="compositionally biased region" description="Basic and acidic residues" evidence="1">
    <location>
        <begin position="404"/>
        <end position="417"/>
    </location>
</feature>
<feature type="compositionally biased region" description="Low complexity" evidence="1">
    <location>
        <begin position="1"/>
        <end position="16"/>
    </location>
</feature>
<reference evidence="2" key="1">
    <citation type="journal article" date="2020" name="bioRxiv">
        <title>Comparative genomics of Chlamydomonas.</title>
        <authorList>
            <person name="Craig R.J."/>
            <person name="Hasan A.R."/>
            <person name="Ness R.W."/>
            <person name="Keightley P.D."/>
        </authorList>
    </citation>
    <scope>NUCLEOTIDE SEQUENCE</scope>
    <source>
        <strain evidence="2">CCAP 11/173</strain>
    </source>
</reference>
<feature type="region of interest" description="Disordered" evidence="1">
    <location>
        <begin position="985"/>
        <end position="1019"/>
    </location>
</feature>